<evidence type="ECO:0000256" key="1">
    <source>
        <dbReference type="ARBA" id="ARBA00001933"/>
    </source>
</evidence>
<evidence type="ECO:0000313" key="11">
    <source>
        <dbReference type="Proteomes" id="UP001212411"/>
    </source>
</evidence>
<feature type="domain" description="Aminotransferase class I/classII large" evidence="9">
    <location>
        <begin position="68"/>
        <end position="434"/>
    </location>
</feature>
<dbReference type="InterPro" id="IPR000796">
    <property type="entry name" value="Asp_trans"/>
</dbReference>
<evidence type="ECO:0000256" key="8">
    <source>
        <dbReference type="RuleBase" id="RU000480"/>
    </source>
</evidence>
<proteinExistence type="inferred from homology"/>
<evidence type="ECO:0000256" key="2">
    <source>
        <dbReference type="ARBA" id="ARBA00007441"/>
    </source>
</evidence>
<dbReference type="InterPro" id="IPR004838">
    <property type="entry name" value="NHTrfase_class1_PyrdxlP-BS"/>
</dbReference>
<dbReference type="PANTHER" id="PTHR11879">
    <property type="entry name" value="ASPARTATE AMINOTRANSFERASE"/>
    <property type="match status" value="1"/>
</dbReference>
<dbReference type="InterPro" id="IPR015421">
    <property type="entry name" value="PyrdxlP-dep_Trfase_major"/>
</dbReference>
<keyword evidence="11" id="KW-1185">Reference proteome</keyword>
<protein>
    <recommendedName>
        <fullName evidence="8">Aspartate aminotransferase</fullName>
        <ecNumber evidence="8">2.6.1.1</ecNumber>
    </recommendedName>
</protein>
<comment type="miscellaneous">
    <text evidence="8">In eukaryotes there are cytoplasmic, mitochondrial and chloroplastic isozymes.</text>
</comment>
<comment type="subunit">
    <text evidence="3 8">Homodimer.</text>
</comment>
<dbReference type="NCBIfam" id="NF006719">
    <property type="entry name" value="PRK09257.1"/>
    <property type="match status" value="1"/>
</dbReference>
<comment type="similarity">
    <text evidence="2">Belongs to the class-I pyridoxal-phosphate-dependent aminotransferase family.</text>
</comment>
<dbReference type="InterPro" id="IPR004839">
    <property type="entry name" value="Aminotransferase_I/II_large"/>
</dbReference>
<dbReference type="Gene3D" id="3.90.1150.10">
    <property type="entry name" value="Aspartate Aminotransferase, domain 1"/>
    <property type="match status" value="1"/>
</dbReference>
<dbReference type="GO" id="GO:0004069">
    <property type="term" value="F:L-aspartate:2-oxoglutarate aminotransferase activity"/>
    <property type="evidence" value="ECO:0007669"/>
    <property type="project" value="UniProtKB-EC"/>
</dbReference>
<gene>
    <name evidence="10" type="primary">maa1</name>
    <name evidence="10" type="ORF">SOMG_01331</name>
</gene>
<dbReference type="GO" id="GO:0005739">
    <property type="term" value="C:mitochondrion"/>
    <property type="evidence" value="ECO:0007669"/>
    <property type="project" value="TreeGrafter"/>
</dbReference>
<evidence type="ECO:0000256" key="5">
    <source>
        <dbReference type="ARBA" id="ARBA00022679"/>
    </source>
</evidence>
<dbReference type="AlphaFoldDB" id="A0AAE9W6F6"/>
<dbReference type="GO" id="GO:0006533">
    <property type="term" value="P:L-aspartate catabolic process"/>
    <property type="evidence" value="ECO:0007669"/>
    <property type="project" value="TreeGrafter"/>
</dbReference>
<name>A0AAE9W6F6_9SCHI</name>
<keyword evidence="4 8" id="KW-0032">Aminotransferase</keyword>
<dbReference type="FunFam" id="3.40.640.10:FF:000066">
    <property type="entry name" value="Aspartate aminotransferase"/>
    <property type="match status" value="1"/>
</dbReference>
<dbReference type="PRINTS" id="PR00799">
    <property type="entry name" value="TRANSAMINASE"/>
</dbReference>
<dbReference type="CDD" id="cd00609">
    <property type="entry name" value="AAT_like"/>
    <property type="match status" value="1"/>
</dbReference>
<dbReference type="FunFam" id="3.90.1150.10:FF:000001">
    <property type="entry name" value="Aspartate aminotransferase"/>
    <property type="match status" value="1"/>
</dbReference>
<dbReference type="PROSITE" id="PS00105">
    <property type="entry name" value="AA_TRANSFER_CLASS_1"/>
    <property type="match status" value="1"/>
</dbReference>
<dbReference type="SUPFAM" id="SSF53383">
    <property type="entry name" value="PLP-dependent transferases"/>
    <property type="match status" value="1"/>
</dbReference>
<dbReference type="EC" id="2.6.1.1" evidence="8"/>
<dbReference type="Proteomes" id="UP001212411">
    <property type="component" value="Chromosome 1"/>
</dbReference>
<evidence type="ECO:0000256" key="7">
    <source>
        <dbReference type="ARBA" id="ARBA00049185"/>
    </source>
</evidence>
<comment type="catalytic activity">
    <reaction evidence="7 8">
        <text>L-aspartate + 2-oxoglutarate = oxaloacetate + L-glutamate</text>
        <dbReference type="Rhea" id="RHEA:21824"/>
        <dbReference type="ChEBI" id="CHEBI:16452"/>
        <dbReference type="ChEBI" id="CHEBI:16810"/>
        <dbReference type="ChEBI" id="CHEBI:29985"/>
        <dbReference type="ChEBI" id="CHEBI:29991"/>
        <dbReference type="EC" id="2.6.1.1"/>
    </reaction>
</comment>
<organism evidence="10 11">
    <name type="scientific">Schizosaccharomyces osmophilus</name>
    <dbReference type="NCBI Taxonomy" id="2545709"/>
    <lineage>
        <taxon>Eukaryota</taxon>
        <taxon>Fungi</taxon>
        <taxon>Dikarya</taxon>
        <taxon>Ascomycota</taxon>
        <taxon>Taphrinomycotina</taxon>
        <taxon>Schizosaccharomycetes</taxon>
        <taxon>Schizosaccharomycetales</taxon>
        <taxon>Schizosaccharomycetaceae</taxon>
        <taxon>Schizosaccharomyces</taxon>
    </lineage>
</organism>
<evidence type="ECO:0000256" key="3">
    <source>
        <dbReference type="ARBA" id="ARBA00011738"/>
    </source>
</evidence>
<reference evidence="10 11" key="1">
    <citation type="journal article" date="2023" name="G3 (Bethesda)">
        <title>A high-quality reference genome for the fission yeast Schizosaccharomyces osmophilus.</title>
        <authorList>
            <person name="Jia G.S."/>
            <person name="Zhang W.C."/>
            <person name="Liang Y."/>
            <person name="Liu X.H."/>
            <person name="Rhind N."/>
            <person name="Pidoux A."/>
            <person name="Brysch-Herzberg M."/>
            <person name="Du L.L."/>
        </authorList>
    </citation>
    <scope>NUCLEOTIDE SEQUENCE [LARGE SCALE GENOMIC DNA]</scope>
    <source>
        <strain evidence="10 11">CBS 15793</strain>
    </source>
</reference>
<keyword evidence="5 8" id="KW-0808">Transferase</keyword>
<evidence type="ECO:0000313" key="10">
    <source>
        <dbReference type="EMBL" id="WBW70799.1"/>
    </source>
</evidence>
<evidence type="ECO:0000256" key="6">
    <source>
        <dbReference type="ARBA" id="ARBA00022898"/>
    </source>
</evidence>
<dbReference type="InterPro" id="IPR015422">
    <property type="entry name" value="PyrdxlP-dep_Trfase_small"/>
</dbReference>
<sequence>MFSGASLVKTSTGRVTNKAVFQYAFMNGGKTAGLNLQRGFQGWANVPMGPPDPIFGISETFKKDSFPKKINLGVGAYRDDTGKPYVLPSVRTAEAEILKQDLDKEYLPMTGDNSFCEEATRMAYGDVYDSISNRLVAAQSVSGTGALLLSSRFFSKFYPSKDIYISNPTWGNHKNVFSNAGLNIKEYRYYNPITKGLDIEGMLSDLSQAPNSSIVLLHACAHNPTGVDPTHAQWNDILRVVRDKGHFVLLDMAYQGFASGDFARDTYATQLFASNNVPMFLCQSFAKNMGLYGERVGCFSSLTASPEEAARFESQLKILVRASYSNPPVHGARIARFILKNNDLRAQWAGEVKGMASRIISMRQALRSILENDLKSKHGWKHITDQIGMFCYTGLTPEQVATLSRDYHIYLTKNGRISIAGINTSNVRYLAEAIHTVTSN</sequence>
<dbReference type="GO" id="GO:0030170">
    <property type="term" value="F:pyridoxal phosphate binding"/>
    <property type="evidence" value="ECO:0007669"/>
    <property type="project" value="InterPro"/>
</dbReference>
<dbReference type="GeneID" id="80874813"/>
<keyword evidence="6" id="KW-0663">Pyridoxal phosphate</keyword>
<dbReference type="EMBL" id="CP115611">
    <property type="protein sequence ID" value="WBW70799.1"/>
    <property type="molecule type" value="Genomic_DNA"/>
</dbReference>
<dbReference type="PANTHER" id="PTHR11879:SF22">
    <property type="entry name" value="ASPARTATE AMINOTRANSFERASE, MITOCHONDRIAL"/>
    <property type="match status" value="1"/>
</dbReference>
<accession>A0AAE9W6F6</accession>
<dbReference type="Pfam" id="PF00155">
    <property type="entry name" value="Aminotran_1_2"/>
    <property type="match status" value="1"/>
</dbReference>
<evidence type="ECO:0000256" key="4">
    <source>
        <dbReference type="ARBA" id="ARBA00022576"/>
    </source>
</evidence>
<dbReference type="KEGG" id="som:SOMG_01331"/>
<comment type="cofactor">
    <cofactor evidence="1">
        <name>pyridoxal 5'-phosphate</name>
        <dbReference type="ChEBI" id="CHEBI:597326"/>
    </cofactor>
</comment>
<dbReference type="RefSeq" id="XP_056035042.1">
    <property type="nucleotide sequence ID" value="XM_056180124.1"/>
</dbReference>
<dbReference type="InterPro" id="IPR015424">
    <property type="entry name" value="PyrdxlP-dep_Trfase"/>
</dbReference>
<dbReference type="Gene3D" id="3.40.640.10">
    <property type="entry name" value="Type I PLP-dependent aspartate aminotransferase-like (Major domain)"/>
    <property type="match status" value="1"/>
</dbReference>
<evidence type="ECO:0000259" key="9">
    <source>
        <dbReference type="Pfam" id="PF00155"/>
    </source>
</evidence>